<keyword evidence="1" id="KW-0812">Transmembrane</keyword>
<dbReference type="InterPro" id="IPR017853">
    <property type="entry name" value="GH"/>
</dbReference>
<evidence type="ECO:0000313" key="5">
    <source>
        <dbReference type="Proteomes" id="UP000800093"/>
    </source>
</evidence>
<feature type="domain" description="Beta-glucuronidase C-terminal" evidence="3">
    <location>
        <begin position="420"/>
        <end position="524"/>
    </location>
</feature>
<sequence length="621" mass="67033">MRMLHSFYIPLCLSFAGYSLAQTSLSLSPAPRASNAAVSLPLDPSFAGFGIEPSNLFSFTGHEDPNDFSIQLMQNLADYSGTAPHIRLGGNTQDYMIFDESYDAYDWKSNPDSTAQGTIAADSMLIGAGYFKSLDRFPGGTPITFGLNLAYQGSDYNETIVRMAQAAVEGMNNVKLVSFEIGNEPDLWLENNFRSAPWNGQVYTNQFLQRAEVLYNEVLKPAGLPSRFFEPPATASTIGTTFEIEMLVQDGMIEPVNGNDYVVCWNQHDYYYFIGVTQRPITLTDLLRFDSTNEQFAYWEQQIGIALDTGLPYALREMSSVGPIGMHGVSDTFAASLWTLNFFLYMATLNVSSVQMHMTDNSNASAWQPINMYGNDPFVRPQYYAHAAMAQIIGNGNGTTQIGELDVSGVSVDYNGVLRAYPVYAGGELQAMVLLNGKQANASQSNKDSFTFTVNFGKSNGNQDVFISYLTADGADSLSGTTFNGVEFSNDDGKPRTVDDSVTILRTSSSGSVVVKVRDSQAAVVNIGSLLGSNTVLTNGTTSNKKSSAGPTRTQGANTAILTSIATTTLAVASSVVEGGEVAQETGNAESAGETIDGRGRILWAMVVCLMAVMTGFVYLA</sequence>
<dbReference type="PANTHER" id="PTHR36183">
    <property type="entry name" value="BETA-GLUCURONIDASE"/>
    <property type="match status" value="1"/>
</dbReference>
<accession>A0A9P4N6S3</accession>
<comment type="caution">
    <text evidence="4">The sequence shown here is derived from an EMBL/GenBank/DDBJ whole genome shotgun (WGS) entry which is preliminary data.</text>
</comment>
<dbReference type="Gene3D" id="3.20.20.80">
    <property type="entry name" value="Glycosidases"/>
    <property type="match status" value="1"/>
</dbReference>
<dbReference type="OrthoDB" id="2831684at2759"/>
<evidence type="ECO:0000259" key="3">
    <source>
        <dbReference type="Pfam" id="PF16862"/>
    </source>
</evidence>
<evidence type="ECO:0000313" key="4">
    <source>
        <dbReference type="EMBL" id="KAF2268782.1"/>
    </source>
</evidence>
<dbReference type="EMBL" id="ML986585">
    <property type="protein sequence ID" value="KAF2268782.1"/>
    <property type="molecule type" value="Genomic_DNA"/>
</dbReference>
<organism evidence="4 5">
    <name type="scientific">Lojkania enalia</name>
    <dbReference type="NCBI Taxonomy" id="147567"/>
    <lineage>
        <taxon>Eukaryota</taxon>
        <taxon>Fungi</taxon>
        <taxon>Dikarya</taxon>
        <taxon>Ascomycota</taxon>
        <taxon>Pezizomycotina</taxon>
        <taxon>Dothideomycetes</taxon>
        <taxon>Pleosporomycetidae</taxon>
        <taxon>Pleosporales</taxon>
        <taxon>Pleosporales incertae sedis</taxon>
        <taxon>Lojkania</taxon>
    </lineage>
</organism>
<gene>
    <name evidence="4" type="ORF">CC78DRAFT_352917</name>
</gene>
<name>A0A9P4N6S3_9PLEO</name>
<evidence type="ECO:0000256" key="1">
    <source>
        <dbReference type="SAM" id="Phobius"/>
    </source>
</evidence>
<dbReference type="AlphaFoldDB" id="A0A9P4N6S3"/>
<feature type="signal peptide" evidence="2">
    <location>
        <begin position="1"/>
        <end position="21"/>
    </location>
</feature>
<dbReference type="PANTHER" id="PTHR36183:SF2">
    <property type="entry name" value="BETA-GLUCURONIDASE C-TERMINAL DOMAIN-CONTAINING PROTEIN"/>
    <property type="match status" value="1"/>
</dbReference>
<dbReference type="Pfam" id="PF16862">
    <property type="entry name" value="Glyco_hydro_79C"/>
    <property type="match status" value="1"/>
</dbReference>
<feature type="transmembrane region" description="Helical" evidence="1">
    <location>
        <begin position="602"/>
        <end position="620"/>
    </location>
</feature>
<dbReference type="Proteomes" id="UP000800093">
    <property type="component" value="Unassembled WGS sequence"/>
</dbReference>
<keyword evidence="5" id="KW-1185">Reference proteome</keyword>
<keyword evidence="1" id="KW-0472">Membrane</keyword>
<dbReference type="InterPro" id="IPR052974">
    <property type="entry name" value="GH79_Enzymes"/>
</dbReference>
<dbReference type="InterPro" id="IPR013780">
    <property type="entry name" value="Glyco_hydro_b"/>
</dbReference>
<reference evidence="5" key="1">
    <citation type="journal article" date="2020" name="Stud. Mycol.">
        <title>101 Dothideomycetes genomes: A test case for predicting lifestyles and emergence of pathogens.</title>
        <authorList>
            <person name="Haridas S."/>
            <person name="Albert R."/>
            <person name="Binder M."/>
            <person name="Bloem J."/>
            <person name="LaButti K."/>
            <person name="Salamov A."/>
            <person name="Andreopoulos B."/>
            <person name="Baker S."/>
            <person name="Barry K."/>
            <person name="Bills G."/>
            <person name="Bluhm B."/>
            <person name="Cannon C."/>
            <person name="Castanera R."/>
            <person name="Culley D."/>
            <person name="Daum C."/>
            <person name="Ezra D."/>
            <person name="Gonzalez J."/>
            <person name="Henrissat B."/>
            <person name="Kuo A."/>
            <person name="Liang C."/>
            <person name="Lipzen A."/>
            <person name="Lutzoni F."/>
            <person name="Magnuson J."/>
            <person name="Mondo S."/>
            <person name="Nolan M."/>
            <person name="Ohm R."/>
            <person name="Pangilinan J."/>
            <person name="Park H.-J."/>
            <person name="Ramirez L."/>
            <person name="Alfaro M."/>
            <person name="Sun H."/>
            <person name="Tritt A."/>
            <person name="Yoshinaga Y."/>
            <person name="Zwiers L.-H."/>
            <person name="Turgeon B."/>
            <person name="Goodwin S."/>
            <person name="Spatafora J."/>
            <person name="Crous P."/>
            <person name="Grigoriev I."/>
        </authorList>
    </citation>
    <scope>NUCLEOTIDE SEQUENCE [LARGE SCALE GENOMIC DNA]</scope>
    <source>
        <strain evidence="5">CBS 304.66</strain>
    </source>
</reference>
<keyword evidence="2" id="KW-0732">Signal</keyword>
<dbReference type="SUPFAM" id="SSF51445">
    <property type="entry name" value="(Trans)glycosidases"/>
    <property type="match status" value="1"/>
</dbReference>
<proteinExistence type="predicted"/>
<dbReference type="InterPro" id="IPR031728">
    <property type="entry name" value="GlcAase_C"/>
</dbReference>
<protein>
    <recommendedName>
        <fullName evidence="3">Beta-glucuronidase C-terminal domain-containing protein</fullName>
    </recommendedName>
</protein>
<dbReference type="Gene3D" id="2.60.40.1180">
    <property type="entry name" value="Golgi alpha-mannosidase II"/>
    <property type="match status" value="1"/>
</dbReference>
<evidence type="ECO:0000256" key="2">
    <source>
        <dbReference type="SAM" id="SignalP"/>
    </source>
</evidence>
<keyword evidence="1" id="KW-1133">Transmembrane helix</keyword>
<feature type="chain" id="PRO_5040189829" description="Beta-glucuronidase C-terminal domain-containing protein" evidence="2">
    <location>
        <begin position="22"/>
        <end position="621"/>
    </location>
</feature>